<dbReference type="eggNOG" id="ENOG5031EK5">
    <property type="taxonomic scope" value="Bacteria"/>
</dbReference>
<dbReference type="AlphaFoldDB" id="A0A078KVM7"/>
<dbReference type="EMBL" id="CCSB01000001">
    <property type="protein sequence ID" value="CDZ77057.1"/>
    <property type="molecule type" value="Genomic_DNA"/>
</dbReference>
<sequence>MNKTLAALVTKLTWQLAEINQSSALLAEQMQSLQNKLAIIQEQIENASQLPAQIQPEQEISRLNFLVRSQEDRENLALQKKELLAQQTQLKTRQLRLNTELIMLEKYQEKQQKNEQKKTLAIEQKESDEWIVQRRELA</sequence>
<name>A0A078KVM7_9GAMM</name>
<dbReference type="OrthoDB" id="5651787at2"/>
<evidence type="ECO:0000313" key="2">
    <source>
        <dbReference type="EMBL" id="CDZ77057.1"/>
    </source>
</evidence>
<reference evidence="2 3" key="1">
    <citation type="submission" date="2014-06" db="EMBL/GenBank/DDBJ databases">
        <authorList>
            <person name="Urmite Genomes Urmite Genomes"/>
        </authorList>
    </citation>
    <scope>NUCLEOTIDE SEQUENCE [LARGE SCALE GENOMIC DNA]</scope>
</reference>
<dbReference type="Proteomes" id="UP000044071">
    <property type="component" value="Unassembled WGS sequence"/>
</dbReference>
<evidence type="ECO:0000313" key="3">
    <source>
        <dbReference type="Proteomes" id="UP000044071"/>
    </source>
</evidence>
<keyword evidence="3" id="KW-1185">Reference proteome</keyword>
<gene>
    <name evidence="2" type="ORF">BN59_01336</name>
</gene>
<organism evidence="2 3">
    <name type="scientific">Legionella massiliensis</name>
    <dbReference type="NCBI Taxonomy" id="1034943"/>
    <lineage>
        <taxon>Bacteria</taxon>
        <taxon>Pseudomonadati</taxon>
        <taxon>Pseudomonadota</taxon>
        <taxon>Gammaproteobacteria</taxon>
        <taxon>Legionellales</taxon>
        <taxon>Legionellaceae</taxon>
        <taxon>Legionella</taxon>
    </lineage>
</organism>
<accession>A0A078KVM7</accession>
<protein>
    <submittedName>
        <fullName evidence="2">Uncharacterized protein</fullName>
    </submittedName>
</protein>
<feature type="coiled-coil region" evidence="1">
    <location>
        <begin position="16"/>
        <end position="124"/>
    </location>
</feature>
<evidence type="ECO:0000256" key="1">
    <source>
        <dbReference type="SAM" id="Coils"/>
    </source>
</evidence>
<dbReference type="RefSeq" id="WP_043873471.1">
    <property type="nucleotide sequence ID" value="NZ_CCVW01000001.1"/>
</dbReference>
<dbReference type="STRING" id="1034943.BN59_01336"/>
<proteinExistence type="predicted"/>
<keyword evidence="1" id="KW-0175">Coiled coil</keyword>